<name>A0A1I3FWY8_SELRU</name>
<dbReference type="EMBL" id="FOQK01000018">
    <property type="protein sequence ID" value="SFI15699.1"/>
    <property type="molecule type" value="Genomic_DNA"/>
</dbReference>
<gene>
    <name evidence="1" type="ORF">SAMN04487861_1182</name>
</gene>
<evidence type="ECO:0000313" key="2">
    <source>
        <dbReference type="Proteomes" id="UP000183639"/>
    </source>
</evidence>
<dbReference type="AlphaFoldDB" id="A0A1I3FWY8"/>
<dbReference type="OrthoDB" id="962665at2"/>
<proteinExistence type="predicted"/>
<dbReference type="RefSeq" id="WP_075444542.1">
    <property type="nucleotide sequence ID" value="NZ_FOQK01000018.1"/>
</dbReference>
<dbReference type="Proteomes" id="UP000183639">
    <property type="component" value="Unassembled WGS sequence"/>
</dbReference>
<evidence type="ECO:0000313" key="1">
    <source>
        <dbReference type="EMBL" id="SFI15699.1"/>
    </source>
</evidence>
<organism evidence="1 2">
    <name type="scientific">Selenomonas ruminantium</name>
    <dbReference type="NCBI Taxonomy" id="971"/>
    <lineage>
        <taxon>Bacteria</taxon>
        <taxon>Bacillati</taxon>
        <taxon>Bacillota</taxon>
        <taxon>Negativicutes</taxon>
        <taxon>Selenomonadales</taxon>
        <taxon>Selenomonadaceae</taxon>
        <taxon>Selenomonas</taxon>
    </lineage>
</organism>
<protein>
    <recommendedName>
        <fullName evidence="3">Zinc-ribbon domain-containing protein</fullName>
    </recommendedName>
</protein>
<sequence length="413" mass="48541">MKRKITIDMVREEARERGYELLSKEYINCETLLAFYCPKENHREFQLTYHKFHAGRGCQKCSEIEKLKKISLSYDKVKEYIESKGYELQDKVYTNNRVKLNLKCPNPNHKPFKMAYAQFASGQRCPKCSGVKRHTLGYVKKYAQEYGYKVLSKNYTNNKQKLEFLCPKGHSFPMRFNDFQQEARCPICKGNDCSERQSYSNDKVKKEFAKEGYTLLSTYVHSRDELEVICPKGHEIKIRYNDFQQGVRCDQCVREGLRGGNSPNWKGGRTELYHALRGCVENWKIEQFQAAGNRCELTGEKTSRKDVLNVHHIEVSFREILDMAFLELKLPILKKLSDYCTDEIIAIESEVKMLNKEFAVPVVMKKSIHRAFHKFCGGNDKPTSFEQLKEFCDINNYIFPKRYIEKLCEKRRQ</sequence>
<reference evidence="1 2" key="1">
    <citation type="submission" date="2016-10" db="EMBL/GenBank/DDBJ databases">
        <authorList>
            <person name="de Groot N.N."/>
        </authorList>
    </citation>
    <scope>NUCLEOTIDE SEQUENCE [LARGE SCALE GENOMIC DNA]</scope>
    <source>
        <strain evidence="1 2">Z108</strain>
    </source>
</reference>
<accession>A0A1I3FWY8</accession>
<evidence type="ECO:0008006" key="3">
    <source>
        <dbReference type="Google" id="ProtNLM"/>
    </source>
</evidence>